<accession>A0A1F6FV42</accession>
<sequence length="228" mass="26902">MLPLSLIEKMARDLKIAPLNIIREHLEMETLYYLSQSKLSENLIFYGGTALRLAYNSFRFSEDLDFLFIKKLKDSKKELSQALKLVAANNPGVKVEEIFDKRQTLFGLLHIKHELLKHPIRIKIEICKKKNGVETENTLLISPTSNKEIIFPTATSESIFKAKKEAIKNRETARDWFDFWYLANKLKSEEKINKKFPFAEKEFKNELKRWLPQDKWKIIDTIIKFYES</sequence>
<dbReference type="AlphaFoldDB" id="A0A1F6FV42"/>
<name>A0A1F6FV42_9BACT</name>
<evidence type="ECO:0000313" key="2">
    <source>
        <dbReference type="Proteomes" id="UP000177998"/>
    </source>
</evidence>
<proteinExistence type="predicted"/>
<evidence type="ECO:0000313" key="1">
    <source>
        <dbReference type="EMBL" id="OGG89736.1"/>
    </source>
</evidence>
<protein>
    <recommendedName>
        <fullName evidence="3">Nucleotidyl transferase AbiEii/AbiGii toxin family protein</fullName>
    </recommendedName>
</protein>
<dbReference type="EMBL" id="MFMZ01000060">
    <property type="protein sequence ID" value="OGG89736.1"/>
    <property type="molecule type" value="Genomic_DNA"/>
</dbReference>
<dbReference type="InterPro" id="IPR014942">
    <property type="entry name" value="AbiEii"/>
</dbReference>
<dbReference type="Pfam" id="PF08843">
    <property type="entry name" value="AbiEii"/>
    <property type="match status" value="1"/>
</dbReference>
<reference evidence="1 2" key="1">
    <citation type="journal article" date="2016" name="Nat. Commun.">
        <title>Thousands of microbial genomes shed light on interconnected biogeochemical processes in an aquifer system.</title>
        <authorList>
            <person name="Anantharaman K."/>
            <person name="Brown C.T."/>
            <person name="Hug L.A."/>
            <person name="Sharon I."/>
            <person name="Castelle C.J."/>
            <person name="Probst A.J."/>
            <person name="Thomas B.C."/>
            <person name="Singh A."/>
            <person name="Wilkins M.J."/>
            <person name="Karaoz U."/>
            <person name="Brodie E.L."/>
            <person name="Williams K.H."/>
            <person name="Hubbard S.S."/>
            <person name="Banfield J.F."/>
        </authorList>
    </citation>
    <scope>NUCLEOTIDE SEQUENCE [LARGE SCALE GENOMIC DNA]</scope>
</reference>
<gene>
    <name evidence="1" type="ORF">A3H55_02380</name>
</gene>
<dbReference type="Gene3D" id="3.10.450.620">
    <property type="entry name" value="JHP933, nucleotidyltransferase-like core domain"/>
    <property type="match status" value="1"/>
</dbReference>
<dbReference type="Proteomes" id="UP000177998">
    <property type="component" value="Unassembled WGS sequence"/>
</dbReference>
<dbReference type="STRING" id="1798564.A3H55_02380"/>
<comment type="caution">
    <text evidence="1">The sequence shown here is derived from an EMBL/GenBank/DDBJ whole genome shotgun (WGS) entry which is preliminary data.</text>
</comment>
<evidence type="ECO:0008006" key="3">
    <source>
        <dbReference type="Google" id="ProtNLM"/>
    </source>
</evidence>
<organism evidence="1 2">
    <name type="scientific">Candidatus Kuenenbacteria bacterium RIFCSPLOWO2_02_FULL_42_16</name>
    <dbReference type="NCBI Taxonomy" id="1798564"/>
    <lineage>
        <taxon>Bacteria</taxon>
        <taxon>Candidatus Kueneniibacteriota</taxon>
    </lineage>
</organism>